<reference evidence="7" key="1">
    <citation type="journal article" date="2017" name="Nat. Commun.">
        <title>The asparagus genome sheds light on the origin and evolution of a young Y chromosome.</title>
        <authorList>
            <person name="Harkess A."/>
            <person name="Zhou J."/>
            <person name="Xu C."/>
            <person name="Bowers J.E."/>
            <person name="Van der Hulst R."/>
            <person name="Ayyampalayam S."/>
            <person name="Mercati F."/>
            <person name="Riccardi P."/>
            <person name="McKain M.R."/>
            <person name="Kakrana A."/>
            <person name="Tang H."/>
            <person name="Ray J."/>
            <person name="Groenendijk J."/>
            <person name="Arikit S."/>
            <person name="Mathioni S.M."/>
            <person name="Nakano M."/>
            <person name="Shan H."/>
            <person name="Telgmann-Rauber A."/>
            <person name="Kanno A."/>
            <person name="Yue Z."/>
            <person name="Chen H."/>
            <person name="Li W."/>
            <person name="Chen Y."/>
            <person name="Xu X."/>
            <person name="Zhang Y."/>
            <person name="Luo S."/>
            <person name="Chen H."/>
            <person name="Gao J."/>
            <person name="Mao Z."/>
            <person name="Pires J.C."/>
            <person name="Luo M."/>
            <person name="Kudrna D."/>
            <person name="Wing R.A."/>
            <person name="Meyers B.C."/>
            <person name="Yi K."/>
            <person name="Kong H."/>
            <person name="Lavrijsen P."/>
            <person name="Sunseri F."/>
            <person name="Falavigna A."/>
            <person name="Ye Y."/>
            <person name="Leebens-Mack J.H."/>
            <person name="Chen G."/>
        </authorList>
    </citation>
    <scope>NUCLEOTIDE SEQUENCE [LARGE SCALE GENOMIC DNA]</scope>
    <source>
        <strain evidence="7">cv. DH0086</strain>
    </source>
</reference>
<evidence type="ECO:0000256" key="4">
    <source>
        <dbReference type="SAM" id="SignalP"/>
    </source>
</evidence>
<feature type="chain" id="PRO_5024452001" description="Lipase" evidence="4">
    <location>
        <begin position="32"/>
        <end position="409"/>
    </location>
</feature>
<protein>
    <recommendedName>
        <fullName evidence="2">Lipase</fullName>
    </recommendedName>
</protein>
<dbReference type="OMA" id="LPYNYAD"/>
<comment type="similarity">
    <text evidence="1 2">Belongs to the AB hydrolase superfamily. Lipase family.</text>
</comment>
<name>A0A5P1EXT4_ASPOF</name>
<keyword evidence="2" id="KW-0442">Lipid degradation</keyword>
<dbReference type="Pfam" id="PF04083">
    <property type="entry name" value="Abhydro_lipase"/>
    <property type="match status" value="1"/>
</dbReference>
<dbReference type="Gene3D" id="3.40.50.1820">
    <property type="entry name" value="alpha/beta hydrolase"/>
    <property type="match status" value="1"/>
</dbReference>
<sequence length="409" mass="46401">MANYLTFMLAWLLFFALTFFVAIWSSTPTLAQTQSTSAGICKSRVEIYGYKCEEHTVTTKDGYILSLQRIPNGHHSVTMKGKKKKKIPVLLQHGIFMDGITFLLNSPENSLGYILADGGYDVWIANSRGTKFSRRHTVLSVNQSEYWDWSWDELVAYDLPAFYYYVYEHSGQQKIHYVGHSLGTLLALASFSEMPLIGMTRSAALICPIAYLNGVRSPIARIAADSFLADAYYWLGLNEFNPTSELVKRFLKIICKQSGSDCYDLVTDFTGNNCCLNKSSINVFLEHEPQPTSAKNVIHMCQMLRTGTIRKFDYGDASTNIKHYGNPHPPVYDMKAIPKDLPLFLSYGGRDWLSDVEDVKRLLADLKPHRKMKARVNYQACYAHGDFVMGINARQLVYNPLLSFLKLHI</sequence>
<evidence type="ECO:0000313" key="6">
    <source>
        <dbReference type="EMBL" id="ONK70273.1"/>
    </source>
</evidence>
<feature type="active site" description="Charge relay system" evidence="3">
    <location>
        <position position="351"/>
    </location>
</feature>
<keyword evidence="4" id="KW-0732">Signal</keyword>
<gene>
    <name evidence="6" type="ORF">A4U43_C05F32030</name>
</gene>
<dbReference type="PANTHER" id="PTHR11005">
    <property type="entry name" value="LYSOSOMAL ACID LIPASE-RELATED"/>
    <property type="match status" value="1"/>
</dbReference>
<proteinExistence type="inferred from homology"/>
<keyword evidence="2" id="KW-0443">Lipid metabolism</keyword>
<evidence type="ECO:0000259" key="5">
    <source>
        <dbReference type="Pfam" id="PF04083"/>
    </source>
</evidence>
<dbReference type="EMBL" id="CM007385">
    <property type="protein sequence ID" value="ONK70273.1"/>
    <property type="molecule type" value="Genomic_DNA"/>
</dbReference>
<dbReference type="GO" id="GO:0016788">
    <property type="term" value="F:hydrolase activity, acting on ester bonds"/>
    <property type="evidence" value="ECO:0007669"/>
    <property type="project" value="InterPro"/>
</dbReference>
<evidence type="ECO:0000313" key="7">
    <source>
        <dbReference type="Proteomes" id="UP000243459"/>
    </source>
</evidence>
<feature type="active site" description="Charge relay system" evidence="3">
    <location>
        <position position="384"/>
    </location>
</feature>
<feature type="domain" description="Partial AB-hydrolase lipase" evidence="5">
    <location>
        <begin position="45"/>
        <end position="105"/>
    </location>
</feature>
<evidence type="ECO:0000256" key="1">
    <source>
        <dbReference type="ARBA" id="ARBA00010701"/>
    </source>
</evidence>
<dbReference type="SUPFAM" id="SSF53474">
    <property type="entry name" value="alpha/beta-Hydrolases"/>
    <property type="match status" value="1"/>
</dbReference>
<evidence type="ECO:0000256" key="3">
    <source>
        <dbReference type="PIRSR" id="PIRSR000862-1"/>
    </source>
</evidence>
<feature type="signal peptide" evidence="4">
    <location>
        <begin position="1"/>
        <end position="31"/>
    </location>
</feature>
<dbReference type="GO" id="GO:0016042">
    <property type="term" value="P:lipid catabolic process"/>
    <property type="evidence" value="ECO:0007669"/>
    <property type="project" value="UniProtKB-KW"/>
</dbReference>
<dbReference type="PIRSF" id="PIRSF000862">
    <property type="entry name" value="Steryl_ester_lip"/>
    <property type="match status" value="1"/>
</dbReference>
<keyword evidence="2" id="KW-0378">Hydrolase</keyword>
<dbReference type="FunFam" id="3.40.50.1820:FF:000126">
    <property type="entry name" value="Lipase"/>
    <property type="match status" value="1"/>
</dbReference>
<keyword evidence="7" id="KW-1185">Reference proteome</keyword>
<organism evidence="6 7">
    <name type="scientific">Asparagus officinalis</name>
    <name type="common">Garden asparagus</name>
    <dbReference type="NCBI Taxonomy" id="4686"/>
    <lineage>
        <taxon>Eukaryota</taxon>
        <taxon>Viridiplantae</taxon>
        <taxon>Streptophyta</taxon>
        <taxon>Embryophyta</taxon>
        <taxon>Tracheophyta</taxon>
        <taxon>Spermatophyta</taxon>
        <taxon>Magnoliopsida</taxon>
        <taxon>Liliopsida</taxon>
        <taxon>Asparagales</taxon>
        <taxon>Asparagaceae</taxon>
        <taxon>Asparagoideae</taxon>
        <taxon>Asparagus</taxon>
    </lineage>
</organism>
<dbReference type="InterPro" id="IPR029058">
    <property type="entry name" value="AB_hydrolase_fold"/>
</dbReference>
<dbReference type="Gramene" id="ONK70273">
    <property type="protein sequence ID" value="ONK70273"/>
    <property type="gene ID" value="A4U43_C05F32030"/>
</dbReference>
<dbReference type="InterPro" id="IPR025483">
    <property type="entry name" value="Lipase_euk"/>
</dbReference>
<dbReference type="AlphaFoldDB" id="A0A5P1EXT4"/>
<dbReference type="Proteomes" id="UP000243459">
    <property type="component" value="Chromosome 5"/>
</dbReference>
<accession>A0A5P1EXT4</accession>
<feature type="active site" description="Nucleophile" evidence="3">
    <location>
        <position position="181"/>
    </location>
</feature>
<evidence type="ECO:0000256" key="2">
    <source>
        <dbReference type="PIRNR" id="PIRNR000862"/>
    </source>
</evidence>
<dbReference type="InterPro" id="IPR006693">
    <property type="entry name" value="AB_hydrolase_lipase"/>
</dbReference>